<evidence type="ECO:0000313" key="1">
    <source>
        <dbReference type="Proteomes" id="UP000887572"/>
    </source>
</evidence>
<dbReference type="WBParaSite" id="Gr19_v10_g4679.t1">
    <property type="protein sequence ID" value="Gr19_v10_g4679.t1"/>
    <property type="gene ID" value="Gr19_v10_g4679"/>
</dbReference>
<name>A0A914HWI9_GLORO</name>
<reference evidence="2" key="1">
    <citation type="submission" date="2022-11" db="UniProtKB">
        <authorList>
            <consortium name="WormBaseParasite"/>
        </authorList>
    </citation>
    <scope>IDENTIFICATION</scope>
</reference>
<proteinExistence type="predicted"/>
<sequence length="227" mass="25822">METPRRDQINRGLAVFESPGHDLLLFLRYKIIQFLLWRIAAAGASNKNDSHIKRRRRLPLELQCEVFSTLPFQYGRRILLLCRPIAINCVALVRKLKERLKNGWDPTACHEYLTLIESGQLGVQHFPSCYSVYAKRPIPKNGIFYYEVNIIVVTPLDLQQKQCPSPTSHHPKAAPTRSGATALMPFIGVTRQRAACPQIVVVLRLMPATSSDVASIWQRAKCFTRQS</sequence>
<dbReference type="AlphaFoldDB" id="A0A914HWI9"/>
<dbReference type="Proteomes" id="UP000887572">
    <property type="component" value="Unplaced"/>
</dbReference>
<protein>
    <submittedName>
        <fullName evidence="2">B30.2/SPRY domain-containing protein</fullName>
    </submittedName>
</protein>
<dbReference type="InterPro" id="IPR043136">
    <property type="entry name" value="B30.2/SPRY_sf"/>
</dbReference>
<dbReference type="Gene3D" id="2.60.120.920">
    <property type="match status" value="1"/>
</dbReference>
<evidence type="ECO:0000313" key="2">
    <source>
        <dbReference type="WBParaSite" id="Gr19_v10_g4679.t1"/>
    </source>
</evidence>
<accession>A0A914HWI9</accession>
<keyword evidence="1" id="KW-1185">Reference proteome</keyword>
<organism evidence="1 2">
    <name type="scientific">Globodera rostochiensis</name>
    <name type="common">Golden nematode worm</name>
    <name type="synonym">Heterodera rostochiensis</name>
    <dbReference type="NCBI Taxonomy" id="31243"/>
    <lineage>
        <taxon>Eukaryota</taxon>
        <taxon>Metazoa</taxon>
        <taxon>Ecdysozoa</taxon>
        <taxon>Nematoda</taxon>
        <taxon>Chromadorea</taxon>
        <taxon>Rhabditida</taxon>
        <taxon>Tylenchina</taxon>
        <taxon>Tylenchomorpha</taxon>
        <taxon>Tylenchoidea</taxon>
        <taxon>Heteroderidae</taxon>
        <taxon>Heteroderinae</taxon>
        <taxon>Globodera</taxon>
    </lineage>
</organism>